<keyword evidence="8" id="KW-0812">Transmembrane</keyword>
<dbReference type="InterPro" id="IPR001547">
    <property type="entry name" value="Glyco_hydro_5"/>
</dbReference>
<evidence type="ECO:0000256" key="2">
    <source>
        <dbReference type="ARBA" id="ARBA00022801"/>
    </source>
</evidence>
<keyword evidence="2 7" id="KW-0378">Hydrolase</keyword>
<name>A0A1V9FPD5_9BACT</name>
<dbReference type="PANTHER" id="PTHR31297:SF41">
    <property type="entry name" value="ENDOGLUCANASE, PUTATIVE (AFU_ORTHOLOGUE AFUA_5G01830)-RELATED"/>
    <property type="match status" value="1"/>
</dbReference>
<feature type="domain" description="BACON" evidence="10">
    <location>
        <begin position="58"/>
        <end position="131"/>
    </location>
</feature>
<dbReference type="InterPro" id="IPR050386">
    <property type="entry name" value="Glycosyl_hydrolase_5"/>
</dbReference>
<dbReference type="GO" id="GO:0008422">
    <property type="term" value="F:beta-glucosidase activity"/>
    <property type="evidence" value="ECO:0007669"/>
    <property type="project" value="TreeGrafter"/>
</dbReference>
<reference evidence="11 12" key="1">
    <citation type="submission" date="2016-03" db="EMBL/GenBank/DDBJ databases">
        <title>Niastella vici sp. nov., isolated from farmland soil.</title>
        <authorList>
            <person name="Chen L."/>
            <person name="Wang D."/>
            <person name="Yang S."/>
            <person name="Wang G."/>
        </authorList>
    </citation>
    <scope>NUCLEOTIDE SEQUENCE [LARGE SCALE GENOMIC DNA]</scope>
    <source>
        <strain evidence="11 12">DJ57</strain>
    </source>
</reference>
<dbReference type="EMBL" id="LVYD01000066">
    <property type="protein sequence ID" value="OQP60126.1"/>
    <property type="molecule type" value="Genomic_DNA"/>
</dbReference>
<evidence type="ECO:0000256" key="5">
    <source>
        <dbReference type="ARBA" id="ARBA00023295"/>
    </source>
</evidence>
<dbReference type="AlphaFoldDB" id="A0A1V9FPD5"/>
<comment type="similarity">
    <text evidence="1 7">Belongs to the glycosyl hydrolase 5 (cellulase A) family.</text>
</comment>
<evidence type="ECO:0000256" key="8">
    <source>
        <dbReference type="SAM" id="Phobius"/>
    </source>
</evidence>
<feature type="transmembrane region" description="Helical" evidence="8">
    <location>
        <begin position="20"/>
        <end position="36"/>
    </location>
</feature>
<keyword evidence="5 7" id="KW-0326">Glycosidase</keyword>
<evidence type="ECO:0000256" key="4">
    <source>
        <dbReference type="ARBA" id="ARBA00023277"/>
    </source>
</evidence>
<dbReference type="InterPro" id="IPR024361">
    <property type="entry name" value="BACON"/>
</dbReference>
<dbReference type="Gene3D" id="2.60.40.10">
    <property type="entry name" value="Immunoglobulins"/>
    <property type="match status" value="1"/>
</dbReference>
<dbReference type="GO" id="GO:0030245">
    <property type="term" value="P:cellulose catabolic process"/>
    <property type="evidence" value="ECO:0007669"/>
    <property type="project" value="UniProtKB-KW"/>
</dbReference>
<dbReference type="Proteomes" id="UP000192796">
    <property type="component" value="Unassembled WGS sequence"/>
</dbReference>
<dbReference type="InterPro" id="IPR013783">
    <property type="entry name" value="Ig-like_fold"/>
</dbReference>
<dbReference type="STRING" id="1703345.A3860_34940"/>
<keyword evidence="3" id="KW-0136">Cellulose degradation</keyword>
<dbReference type="CDD" id="cd14948">
    <property type="entry name" value="BACON"/>
    <property type="match status" value="1"/>
</dbReference>
<dbReference type="PANTHER" id="PTHR31297">
    <property type="entry name" value="GLUCAN ENDO-1,6-BETA-GLUCOSIDASE B"/>
    <property type="match status" value="1"/>
</dbReference>
<evidence type="ECO:0000313" key="11">
    <source>
        <dbReference type="EMBL" id="OQP60126.1"/>
    </source>
</evidence>
<evidence type="ECO:0000259" key="9">
    <source>
        <dbReference type="Pfam" id="PF00150"/>
    </source>
</evidence>
<evidence type="ECO:0000256" key="7">
    <source>
        <dbReference type="RuleBase" id="RU361153"/>
    </source>
</evidence>
<evidence type="ECO:0000256" key="3">
    <source>
        <dbReference type="ARBA" id="ARBA00023001"/>
    </source>
</evidence>
<keyword evidence="6" id="KW-0624">Polysaccharide degradation</keyword>
<dbReference type="GO" id="GO:0005576">
    <property type="term" value="C:extracellular region"/>
    <property type="evidence" value="ECO:0007669"/>
    <property type="project" value="TreeGrafter"/>
</dbReference>
<dbReference type="Pfam" id="PF19190">
    <property type="entry name" value="BACON_2"/>
    <property type="match status" value="1"/>
</dbReference>
<keyword evidence="8" id="KW-0472">Membrane</keyword>
<protein>
    <recommendedName>
        <fullName evidence="13">Glycoside hydrolase family 5 domain-containing protein</fullName>
    </recommendedName>
</protein>
<sequence>MPAAFLRIKKHENIQMKNKIIYVMAGGLITLLPIISCKKTKVDSPQISASNITDTIPEGGGTKSLSFTCNGEWSIDTTGFGWVNVSPIAGSSGDVTITLIAPANTTGLSRTVLLKLVSPNGQARRITVLQAPVIFTSFNTSPKAPDATGMGSTAMQINANIKMGMNIWNTMEAPGGETGWGNPAITQSLIDTLKKAGFNAIRLPVGYWNQGHVDKKTCKIDDAWLNRIKEVVQYCVNAGMYVEINRHHDNAGYKDNTGNGIDDPKLSGAQLDTAKAIQKALWEQIATKLRDFDEHVMFASYNEPNATDLPSATVLHDLHQIFINAVRSTGGKNAYRTLVLQAPSTSLDLMNYFAPGGIPGLPIDQVPDKLMLEFHYYSPANFCILGGDASWGKEWRYWGKDLHSLTDPEHNSNPDYEEAYMERNMQWAKKSLVDKNIPVLIGEFGVQYHADDLVGHPADSILSLTSAAHFFGHMVRTARANGLSAFLWAGVINRQKETIEDKQQLDSLRKGAGY</sequence>
<dbReference type="Gene3D" id="3.20.20.80">
    <property type="entry name" value="Glycosidases"/>
    <property type="match status" value="1"/>
</dbReference>
<dbReference type="InterPro" id="IPR017853">
    <property type="entry name" value="GH"/>
</dbReference>
<evidence type="ECO:0000259" key="10">
    <source>
        <dbReference type="Pfam" id="PF19190"/>
    </source>
</evidence>
<comment type="caution">
    <text evidence="11">The sequence shown here is derived from an EMBL/GenBank/DDBJ whole genome shotgun (WGS) entry which is preliminary data.</text>
</comment>
<accession>A0A1V9FPD5</accession>
<dbReference type="Pfam" id="PF00150">
    <property type="entry name" value="Cellulase"/>
    <property type="match status" value="1"/>
</dbReference>
<evidence type="ECO:0000256" key="1">
    <source>
        <dbReference type="ARBA" id="ARBA00005641"/>
    </source>
</evidence>
<keyword evidence="8" id="KW-1133">Transmembrane helix</keyword>
<evidence type="ECO:0008006" key="13">
    <source>
        <dbReference type="Google" id="ProtNLM"/>
    </source>
</evidence>
<gene>
    <name evidence="11" type="ORF">A3860_34940</name>
</gene>
<dbReference type="SUPFAM" id="SSF51445">
    <property type="entry name" value="(Trans)glycosidases"/>
    <property type="match status" value="1"/>
</dbReference>
<organism evidence="11 12">
    <name type="scientific">Niastella vici</name>
    <dbReference type="NCBI Taxonomy" id="1703345"/>
    <lineage>
        <taxon>Bacteria</taxon>
        <taxon>Pseudomonadati</taxon>
        <taxon>Bacteroidota</taxon>
        <taxon>Chitinophagia</taxon>
        <taxon>Chitinophagales</taxon>
        <taxon>Chitinophagaceae</taxon>
        <taxon>Niastella</taxon>
    </lineage>
</organism>
<keyword evidence="12" id="KW-1185">Reference proteome</keyword>
<dbReference type="GO" id="GO:0009986">
    <property type="term" value="C:cell surface"/>
    <property type="evidence" value="ECO:0007669"/>
    <property type="project" value="TreeGrafter"/>
</dbReference>
<evidence type="ECO:0000256" key="6">
    <source>
        <dbReference type="ARBA" id="ARBA00023326"/>
    </source>
</evidence>
<proteinExistence type="inferred from homology"/>
<keyword evidence="4" id="KW-0119">Carbohydrate metabolism</keyword>
<feature type="domain" description="Glycoside hydrolase family 5" evidence="9">
    <location>
        <begin position="172"/>
        <end position="489"/>
    </location>
</feature>
<evidence type="ECO:0000313" key="12">
    <source>
        <dbReference type="Proteomes" id="UP000192796"/>
    </source>
</evidence>